<evidence type="ECO:0000256" key="1">
    <source>
        <dbReference type="SAM" id="Phobius"/>
    </source>
</evidence>
<accession>A0A097ARE6</accession>
<dbReference type="EMBL" id="CP009170">
    <property type="protein sequence ID" value="AIS52377.1"/>
    <property type="molecule type" value="Genomic_DNA"/>
</dbReference>
<protein>
    <recommendedName>
        <fullName evidence="4">Alkaline shock response membrane anchor protein AmaP</fullName>
    </recommendedName>
</protein>
<gene>
    <name evidence="2" type="ORF">TKV_c12060</name>
</gene>
<dbReference type="NCBIfam" id="NF033218">
    <property type="entry name" value="anchor_AmaP"/>
    <property type="match status" value="1"/>
</dbReference>
<evidence type="ECO:0008006" key="4">
    <source>
        <dbReference type="Google" id="ProtNLM"/>
    </source>
</evidence>
<keyword evidence="1" id="KW-0472">Membrane</keyword>
<evidence type="ECO:0000313" key="3">
    <source>
        <dbReference type="Proteomes" id="UP000029669"/>
    </source>
</evidence>
<feature type="transmembrane region" description="Helical" evidence="1">
    <location>
        <begin position="7"/>
        <end position="31"/>
    </location>
</feature>
<name>A0A097ARE6_THEKI</name>
<dbReference type="KEGG" id="tki:TKV_c12060"/>
<dbReference type="OrthoDB" id="1679795at2"/>
<dbReference type="AlphaFoldDB" id="A0A097ARE6"/>
<reference evidence="3" key="1">
    <citation type="journal article" date="2015" name="Genome Announc.">
        <title>Whole-Genome Sequences of 80 Environmental and Clinical Isolates of Burkholderia pseudomallei.</title>
        <authorList>
            <person name="Johnson S.L."/>
            <person name="Baker A.L."/>
            <person name="Chain P.S."/>
            <person name="Currie B.J."/>
            <person name="Daligault H.E."/>
            <person name="Davenport K.W."/>
            <person name="Davis C.B."/>
            <person name="Inglis T.J."/>
            <person name="Kaestli M."/>
            <person name="Koren S."/>
            <person name="Mayo M."/>
            <person name="Merritt A.J."/>
            <person name="Price E.P."/>
            <person name="Sarovich D.S."/>
            <person name="Warner J."/>
            <person name="Rosovitz M.J."/>
        </authorList>
    </citation>
    <scope>NUCLEOTIDE SEQUENCE [LARGE SCALE GENOMIC DNA]</scope>
    <source>
        <strain evidence="3">DSM 2030</strain>
    </source>
</reference>
<organism evidence="2 3">
    <name type="scientific">Thermoanaerobacter kivui</name>
    <name type="common">Acetogenium kivui</name>
    <dbReference type="NCBI Taxonomy" id="2325"/>
    <lineage>
        <taxon>Bacteria</taxon>
        <taxon>Bacillati</taxon>
        <taxon>Bacillota</taxon>
        <taxon>Clostridia</taxon>
        <taxon>Thermoanaerobacterales</taxon>
        <taxon>Thermoanaerobacteraceae</taxon>
        <taxon>Thermoanaerobacter</taxon>
    </lineage>
</organism>
<dbReference type="HOGENOM" id="CLU_120389_1_0_9"/>
<keyword evidence="1" id="KW-1133">Transmembrane helix</keyword>
<dbReference type="RefSeq" id="WP_049685144.1">
    <property type="nucleotide sequence ID" value="NZ_CP009170.1"/>
</dbReference>
<feature type="transmembrane region" description="Helical" evidence="1">
    <location>
        <begin position="47"/>
        <end position="65"/>
    </location>
</feature>
<keyword evidence="3" id="KW-1185">Reference proteome</keyword>
<dbReference type="Proteomes" id="UP000029669">
    <property type="component" value="Chromosome"/>
</dbReference>
<sequence length="177" mass="19812">MKLLSRFLLALFTFIVLVFSVLLIALSFGIINMDSITTVIKNLHGNWVYSILGVFLIIASLILLFDGTSKRSAIAGVTLTSKYGDINISYDTIISLAEKQVRKIDGVKSLNIYASKNQDKVQLTMNVTIAPDVIIPEIIQVVQKEIKEYIERNTSIYIENIKVNVVNTNSTVKMRVE</sequence>
<proteinExistence type="predicted"/>
<keyword evidence="1" id="KW-0812">Transmembrane</keyword>
<evidence type="ECO:0000313" key="2">
    <source>
        <dbReference type="EMBL" id="AIS52377.1"/>
    </source>
</evidence>
<dbReference type="eggNOG" id="COG1302">
    <property type="taxonomic scope" value="Bacteria"/>
</dbReference>
<dbReference type="STRING" id="2325.TKV_c12060"/>